<sequence length="155" mass="17470">MSLHSKLRRPCISRFVLLNSEHIFFQYACSGMLESMTNTCLLQIQKPNTSVLQTLHIACCARACQDANPCSNFSYTAFYACEWQKISFSVVLFFSDRGYPSYKPHGQACSIGGTGANWLHYCSRASYFQCNARKGLLPVFIANKTKAKPCECLEH</sequence>
<organism evidence="1 2">
    <name type="scientific">Panicum virgatum</name>
    <name type="common">Blackwell switchgrass</name>
    <dbReference type="NCBI Taxonomy" id="38727"/>
    <lineage>
        <taxon>Eukaryota</taxon>
        <taxon>Viridiplantae</taxon>
        <taxon>Streptophyta</taxon>
        <taxon>Embryophyta</taxon>
        <taxon>Tracheophyta</taxon>
        <taxon>Spermatophyta</taxon>
        <taxon>Magnoliopsida</taxon>
        <taxon>Liliopsida</taxon>
        <taxon>Poales</taxon>
        <taxon>Poaceae</taxon>
        <taxon>PACMAD clade</taxon>
        <taxon>Panicoideae</taxon>
        <taxon>Panicodae</taxon>
        <taxon>Paniceae</taxon>
        <taxon>Panicinae</taxon>
        <taxon>Panicum</taxon>
        <taxon>Panicum sect. Hiantes</taxon>
    </lineage>
</organism>
<gene>
    <name evidence="1" type="ORF">PVAP13_9NG137546</name>
</gene>
<keyword evidence="2" id="KW-1185">Reference proteome</keyword>
<dbReference type="Proteomes" id="UP000823388">
    <property type="component" value="Chromosome 9N"/>
</dbReference>
<evidence type="ECO:0000313" key="1">
    <source>
        <dbReference type="EMBL" id="KAG2535770.1"/>
    </source>
</evidence>
<dbReference type="EMBL" id="CM029054">
    <property type="protein sequence ID" value="KAG2535770.1"/>
    <property type="molecule type" value="Genomic_DNA"/>
</dbReference>
<comment type="caution">
    <text evidence="1">The sequence shown here is derived from an EMBL/GenBank/DDBJ whole genome shotgun (WGS) entry which is preliminary data.</text>
</comment>
<protein>
    <submittedName>
        <fullName evidence="1">Uncharacterized protein</fullName>
    </submittedName>
</protein>
<dbReference type="AlphaFoldDB" id="A0A8T0MEL6"/>
<evidence type="ECO:0000313" key="2">
    <source>
        <dbReference type="Proteomes" id="UP000823388"/>
    </source>
</evidence>
<name>A0A8T0MEL6_PANVG</name>
<proteinExistence type="predicted"/>
<reference evidence="1" key="1">
    <citation type="submission" date="2020-05" db="EMBL/GenBank/DDBJ databases">
        <title>WGS assembly of Panicum virgatum.</title>
        <authorList>
            <person name="Lovell J.T."/>
            <person name="Jenkins J."/>
            <person name="Shu S."/>
            <person name="Juenger T.E."/>
            <person name="Schmutz J."/>
        </authorList>
    </citation>
    <scope>NUCLEOTIDE SEQUENCE</scope>
    <source>
        <strain evidence="1">AP13</strain>
    </source>
</reference>
<accession>A0A8T0MEL6</accession>